<proteinExistence type="predicted"/>
<dbReference type="PANTHER" id="PTHR12732:SF8">
    <property type="entry name" value="NUCLEAR MRNA EXPORT PROTEIN THP1"/>
    <property type="match status" value="1"/>
</dbReference>
<dbReference type="OrthoDB" id="5404651at2759"/>
<accession>A0A8J2WUX3</accession>
<dbReference type="GO" id="GO:0006368">
    <property type="term" value="P:transcription elongation by RNA polymerase II"/>
    <property type="evidence" value="ECO:0007669"/>
    <property type="project" value="TreeGrafter"/>
</dbReference>
<dbReference type="EMBL" id="HG316454">
    <property type="protein sequence ID" value="CDF87598.1"/>
    <property type="molecule type" value="Genomic_DNA"/>
</dbReference>
<evidence type="ECO:0000313" key="1">
    <source>
        <dbReference type="EMBL" id="CDF87598.1"/>
    </source>
</evidence>
<dbReference type="AlphaFoldDB" id="A0A8J2WUX3"/>
<name>A0A8J2WUX3_ZYGB2</name>
<dbReference type="GO" id="GO:0000973">
    <property type="term" value="P:post-transcriptional tethering of RNA polymerase II gene DNA at nuclear periphery"/>
    <property type="evidence" value="ECO:0007669"/>
    <property type="project" value="TreeGrafter"/>
</dbReference>
<sequence>MNYSLAQLFQDLAAGKCDALSIQLETNGMVIASLQNELNKRAKGRHDDKSLEKLVQMQKFYDGKWTRFNMLIVSFLQYCRDVDPWSLWHSCDLIFNFYQSLTNCLLNDNYPIDKLVRIFRSHTEYVIPLATRLDYHYASIGTKRYQLLSFVSSVISRLFNSIKRFEGSDSPPAKHEILLYIVNKLNNIYFRIESPQLCSNIFNNFRPKSVAHFTQYPVKEQIEYRYLLGRYYLMNNRITNAFVQLNAAYHQLSIVSHRVDPNYMPQLRRNIIRILTYLIPTGLMMGKLPRFEFVRSLDREMAEKYAQLACHVRAGSIKGLNAWLRDHESELRKRDLLLLLLEKLPMVTYRFLIRAVVQSFVTAQDSGRLPYNVVETAMQVSIGYQQGELSIYDTIHRAQNLENVLVTLINLGFLRGNCFPLLKTCVVKKTHHLQDIMPPIEDRVIQAFPLNADDAWLDES</sequence>
<dbReference type="PANTHER" id="PTHR12732">
    <property type="entry name" value="UNCHARACTERIZED PROTEASOME COMPONENT REGION PCI-CONTAINING"/>
    <property type="match status" value="1"/>
</dbReference>
<gene>
    <name evidence="1" type="ORF">BN860_10088g</name>
</gene>
<evidence type="ECO:0000313" key="2">
    <source>
        <dbReference type="Proteomes" id="UP000019375"/>
    </source>
</evidence>
<dbReference type="InterPro" id="IPR045114">
    <property type="entry name" value="Csn12-like"/>
</dbReference>
<protein>
    <submittedName>
        <fullName evidence="1">BN860_10088g1_1</fullName>
    </submittedName>
</protein>
<dbReference type="GO" id="GO:0003690">
    <property type="term" value="F:double-stranded DNA binding"/>
    <property type="evidence" value="ECO:0007669"/>
    <property type="project" value="InterPro"/>
</dbReference>
<reference evidence="2" key="1">
    <citation type="journal article" date="2013" name="Genome Announc.">
        <title>Genome sequence of the food spoilage yeast Zygosaccharomyces bailii CLIB 213(T).</title>
        <authorList>
            <person name="Galeote V."/>
            <person name="Bigey F."/>
            <person name="Devillers H."/>
            <person name="Neuveglise C."/>
            <person name="Dequin S."/>
        </authorList>
    </citation>
    <scope>NUCLEOTIDE SEQUENCE [LARGE SCALE GENOMIC DNA]</scope>
    <source>
        <strain evidence="2">CLIB 213 / ATCC 58445 / CBS 680 / CCRC 21525 / NBRC 1098 / NCYC 1416 / NRRL Y-2227</strain>
    </source>
</reference>
<dbReference type="GO" id="GO:0070390">
    <property type="term" value="C:transcription export complex 2"/>
    <property type="evidence" value="ECO:0007669"/>
    <property type="project" value="TreeGrafter"/>
</dbReference>
<keyword evidence="2" id="KW-1185">Reference proteome</keyword>
<dbReference type="GO" id="GO:0003723">
    <property type="term" value="F:RNA binding"/>
    <property type="evidence" value="ECO:0007669"/>
    <property type="project" value="InterPro"/>
</dbReference>
<dbReference type="SMART" id="SM00753">
    <property type="entry name" value="PAM"/>
    <property type="match status" value="1"/>
</dbReference>
<organism evidence="1 2">
    <name type="scientific">Zygosaccharomyces bailii (strain CLIB 213 / ATCC 58445 / CBS 680 / BCRC 21525 / NBRC 1098 / NCYC 1416 / NRRL Y-2227)</name>
    <dbReference type="NCBI Taxonomy" id="1333698"/>
    <lineage>
        <taxon>Eukaryota</taxon>
        <taxon>Fungi</taxon>
        <taxon>Dikarya</taxon>
        <taxon>Ascomycota</taxon>
        <taxon>Saccharomycotina</taxon>
        <taxon>Saccharomycetes</taxon>
        <taxon>Saccharomycetales</taxon>
        <taxon>Saccharomycetaceae</taxon>
        <taxon>Zygosaccharomyces</taxon>
    </lineage>
</organism>
<dbReference type="GO" id="GO:0016973">
    <property type="term" value="P:poly(A)+ mRNA export from nucleus"/>
    <property type="evidence" value="ECO:0007669"/>
    <property type="project" value="TreeGrafter"/>
</dbReference>
<dbReference type="Proteomes" id="UP000019375">
    <property type="component" value="Unassembled WGS sequence"/>
</dbReference>